<evidence type="ECO:0000313" key="2">
    <source>
        <dbReference type="Proteomes" id="UP000298138"/>
    </source>
</evidence>
<proteinExistence type="predicted"/>
<dbReference type="Proteomes" id="UP000298138">
    <property type="component" value="Unassembled WGS sequence"/>
</dbReference>
<reference evidence="1 2" key="1">
    <citation type="submission" date="2019-04" db="EMBL/GenBank/DDBJ databases">
        <title>Comparative genomics and transcriptomics to analyze fruiting body development in filamentous ascomycetes.</title>
        <authorList>
            <consortium name="DOE Joint Genome Institute"/>
            <person name="Lutkenhaus R."/>
            <person name="Traeger S."/>
            <person name="Breuer J."/>
            <person name="Kuo A."/>
            <person name="Lipzen A."/>
            <person name="Pangilinan J."/>
            <person name="Dilworth D."/>
            <person name="Sandor L."/>
            <person name="Poggeler S."/>
            <person name="Barry K."/>
            <person name="Grigoriev I.V."/>
            <person name="Nowrousian M."/>
        </authorList>
    </citation>
    <scope>NUCLEOTIDE SEQUENCE [LARGE SCALE GENOMIC DNA]</scope>
    <source>
        <strain evidence="1 2">CBS 389.68</strain>
    </source>
</reference>
<dbReference type="AlphaFoldDB" id="A0A4S2MTF2"/>
<dbReference type="PANTHER" id="PTHR42093:SF1">
    <property type="match status" value="1"/>
</dbReference>
<gene>
    <name evidence="1" type="ORF">EX30DRAFT_342097</name>
</gene>
<keyword evidence="2" id="KW-1185">Reference proteome</keyword>
<dbReference type="InterPro" id="IPR056539">
    <property type="entry name" value="NuiA-like"/>
</dbReference>
<protein>
    <submittedName>
        <fullName evidence="1">Uncharacterized protein</fullName>
    </submittedName>
</protein>
<name>A0A4S2MTF2_9PEZI</name>
<dbReference type="OrthoDB" id="5366485at2759"/>
<sequence length="222" mass="24429">MRIALHHPARRHHLLLSPPSILPVLSLQASRHFLTLSTPRSSSTTPFITSSTSTSHLARQLPHQQSCSMSSSSDDAYAAFLSRANRDYSAPQGQQQAPTLSTAEIGEEHTPHPAIRALGERYYVSDADEPFVGVELSAEGLIGGAEFAKLLKVEEDTVEVLKPQDWDVRSEYKDVVDAVRESCGGAEVRVYRVQEAGSRALYYVLGFERGRLRGVRVKAVES</sequence>
<evidence type="ECO:0000313" key="1">
    <source>
        <dbReference type="EMBL" id="TGZ79746.1"/>
    </source>
</evidence>
<organism evidence="1 2">
    <name type="scientific">Ascodesmis nigricans</name>
    <dbReference type="NCBI Taxonomy" id="341454"/>
    <lineage>
        <taxon>Eukaryota</taxon>
        <taxon>Fungi</taxon>
        <taxon>Dikarya</taxon>
        <taxon>Ascomycota</taxon>
        <taxon>Pezizomycotina</taxon>
        <taxon>Pezizomycetes</taxon>
        <taxon>Pezizales</taxon>
        <taxon>Ascodesmidaceae</taxon>
        <taxon>Ascodesmis</taxon>
    </lineage>
</organism>
<accession>A0A4S2MTF2</accession>
<dbReference type="InParanoid" id="A0A4S2MTF2"/>
<dbReference type="Pfam" id="PF23151">
    <property type="entry name" value="NuiA_2"/>
    <property type="match status" value="1"/>
</dbReference>
<dbReference type="PANTHER" id="PTHR42093">
    <property type="match status" value="1"/>
</dbReference>
<dbReference type="EMBL" id="ML220129">
    <property type="protein sequence ID" value="TGZ79746.1"/>
    <property type="molecule type" value="Genomic_DNA"/>
</dbReference>